<proteinExistence type="predicted"/>
<dbReference type="RefSeq" id="YP_009214643.1">
    <property type="nucleotide sequence ID" value="NC_028962.1"/>
</dbReference>
<name>A0A0D3MVU0_9CAUD</name>
<dbReference type="Proteomes" id="UP000032689">
    <property type="component" value="Segment"/>
</dbReference>
<evidence type="ECO:0000313" key="1">
    <source>
        <dbReference type="EMBL" id="AJA42363.1"/>
    </source>
</evidence>
<dbReference type="GeneID" id="26641060"/>
<accession>A0A0D3MVU0</accession>
<sequence>MRKINPVVKFEKLIRTSDVEKVSNYIQNNNLPLNVEDNNDINAINRYLVSDDGKFIAKYNKDKNAVGFYKEVGDTVKHLTHVTREELGNTTFTIKEKEYINLVKEVLPQGDILLKTSYEIVTIDNDSVLGFISDVMYDVDDVEEIIYTGLSRGRTENVILDFQLDKYLSN</sequence>
<evidence type="ECO:0000313" key="2">
    <source>
        <dbReference type="Proteomes" id="UP000032689"/>
    </source>
</evidence>
<protein>
    <recommendedName>
        <fullName evidence="3">Virion component</fullName>
    </recommendedName>
</protein>
<organism evidence="1 2">
    <name type="scientific">Staphylococcus phage vB_SepM_ phiIPLA-C1C</name>
    <dbReference type="NCBI Taxonomy" id="1572704"/>
    <lineage>
        <taxon>Viruses</taxon>
        <taxon>Duplodnaviria</taxon>
        <taxon>Heunggongvirae</taxon>
        <taxon>Uroviricota</taxon>
        <taxon>Caudoviricetes</taxon>
        <taxon>Herelleviridae</taxon>
        <taxon>Twortvirinae</taxon>
        <taxon>Sepunavirus</taxon>
        <taxon>Sepunavirus IPLAC1C</taxon>
    </lineage>
</organism>
<dbReference type="OrthoDB" id="9995at10239"/>
<evidence type="ECO:0008006" key="3">
    <source>
        <dbReference type="Google" id="ProtNLM"/>
    </source>
</evidence>
<keyword evidence="2" id="KW-1185">Reference proteome</keyword>
<dbReference type="EMBL" id="KP027447">
    <property type="protein sequence ID" value="AJA42363.1"/>
    <property type="molecule type" value="Genomic_DNA"/>
</dbReference>
<reference evidence="1 2" key="1">
    <citation type="journal article" date="2015" name="Appl. Environ. Microbiol.">
        <title>Two Phages, phiIPLA-RODI and phiIPLA-C1C, Lyse Mono- and Dual-Species Staphylococcal Biofilms.</title>
        <authorList>
            <person name="Gutierrez D."/>
            <person name="Vandenheuvel D."/>
            <person name="Martinez B."/>
            <person name="Rodriguez A."/>
            <person name="Lavigne R."/>
            <person name="Garcia P."/>
        </authorList>
    </citation>
    <scope>NUCLEOTIDE SEQUENCE [LARGE SCALE GENOMIC DNA]</scope>
</reference>
<dbReference type="KEGG" id="vg:26641060"/>